<comment type="caution">
    <text evidence="2">The sequence shown here is derived from an EMBL/GenBank/DDBJ whole genome shotgun (WGS) entry which is preliminary data.</text>
</comment>
<accession>A0A813UJZ0</accession>
<dbReference type="Proteomes" id="UP000663852">
    <property type="component" value="Unassembled WGS sequence"/>
</dbReference>
<dbReference type="Proteomes" id="UP000663828">
    <property type="component" value="Unassembled WGS sequence"/>
</dbReference>
<evidence type="ECO:0000313" key="3">
    <source>
        <dbReference type="EMBL" id="CAF1137293.1"/>
    </source>
</evidence>
<proteinExistence type="inferred from homology"/>
<evidence type="ECO:0000313" key="4">
    <source>
        <dbReference type="Proteomes" id="UP000663828"/>
    </source>
</evidence>
<dbReference type="PANTHER" id="PTHR15907">
    <property type="entry name" value="DUF614 FAMILY PROTEIN-RELATED"/>
    <property type="match status" value="1"/>
</dbReference>
<dbReference type="OrthoDB" id="1045822at2759"/>
<name>A0A813UJZ0_ADIRI</name>
<protein>
    <submittedName>
        <fullName evidence="2">Uncharacterized protein</fullName>
    </submittedName>
</protein>
<dbReference type="AlphaFoldDB" id="A0A813UJZ0"/>
<organism evidence="2 4">
    <name type="scientific">Adineta ricciae</name>
    <name type="common">Rotifer</name>
    <dbReference type="NCBI Taxonomy" id="249248"/>
    <lineage>
        <taxon>Eukaryota</taxon>
        <taxon>Metazoa</taxon>
        <taxon>Spiralia</taxon>
        <taxon>Gnathifera</taxon>
        <taxon>Rotifera</taxon>
        <taxon>Eurotatoria</taxon>
        <taxon>Bdelloidea</taxon>
        <taxon>Adinetida</taxon>
        <taxon>Adinetidae</taxon>
        <taxon>Adineta</taxon>
    </lineage>
</organism>
<evidence type="ECO:0000313" key="2">
    <source>
        <dbReference type="EMBL" id="CAF0830213.1"/>
    </source>
</evidence>
<gene>
    <name evidence="3" type="ORF">EDS130_LOCUS21890</name>
    <name evidence="2" type="ORF">XAT740_LOCUS4419</name>
</gene>
<dbReference type="NCBIfam" id="TIGR01571">
    <property type="entry name" value="A_thal_Cys_rich"/>
    <property type="match status" value="1"/>
</dbReference>
<comment type="similarity">
    <text evidence="1">Belongs to the cornifelin family.</text>
</comment>
<dbReference type="InterPro" id="IPR006461">
    <property type="entry name" value="PLAC_motif_containing"/>
</dbReference>
<evidence type="ECO:0000256" key="1">
    <source>
        <dbReference type="ARBA" id="ARBA00009024"/>
    </source>
</evidence>
<keyword evidence="4" id="KW-1185">Reference proteome</keyword>
<sequence>MEGSGEWNESLFGCFDNCGICLCGWCCTPCLFGRNAEKIDDSNCCLWCCIYMCLTDCAICWYPHYIKRKLLRQKYNLREDPHCSDLLATICCGPCALCQEARFLKRQDEQPNDSMHLVPKTRQPGKNY</sequence>
<dbReference type="Pfam" id="PF04749">
    <property type="entry name" value="PLAC8"/>
    <property type="match status" value="1"/>
</dbReference>
<reference evidence="2" key="1">
    <citation type="submission" date="2021-02" db="EMBL/GenBank/DDBJ databases">
        <authorList>
            <person name="Nowell W R."/>
        </authorList>
    </citation>
    <scope>NUCLEOTIDE SEQUENCE</scope>
</reference>
<dbReference type="EMBL" id="CAJNOJ010000112">
    <property type="protein sequence ID" value="CAF1137293.1"/>
    <property type="molecule type" value="Genomic_DNA"/>
</dbReference>
<dbReference type="EMBL" id="CAJNOR010000181">
    <property type="protein sequence ID" value="CAF0830213.1"/>
    <property type="molecule type" value="Genomic_DNA"/>
</dbReference>